<dbReference type="EMBL" id="JTDY01001134">
    <property type="protein sequence ID" value="KOB74781.1"/>
    <property type="molecule type" value="Genomic_DNA"/>
</dbReference>
<dbReference type="GO" id="GO:0000139">
    <property type="term" value="C:Golgi membrane"/>
    <property type="evidence" value="ECO:0007669"/>
    <property type="project" value="UniProtKB-SubCell"/>
</dbReference>
<dbReference type="UniPathway" id="UPA00378"/>
<evidence type="ECO:0000256" key="5">
    <source>
        <dbReference type="ARBA" id="ARBA00022692"/>
    </source>
</evidence>
<dbReference type="SUPFAM" id="SSF53448">
    <property type="entry name" value="Nucleotide-diphospho-sugar transferases"/>
    <property type="match status" value="1"/>
</dbReference>
<comment type="cofactor">
    <cofactor evidence="12 13">
        <name>Mn(2+)</name>
        <dbReference type="ChEBI" id="CHEBI:29035"/>
    </cofactor>
</comment>
<comment type="similarity">
    <text evidence="2 13">Belongs to the glycosyltransferase 43 family.</text>
</comment>
<evidence type="ECO:0000256" key="8">
    <source>
        <dbReference type="ARBA" id="ARBA00023136"/>
    </source>
</evidence>
<keyword evidence="4 13" id="KW-0808">Transferase</keyword>
<evidence type="ECO:0000256" key="9">
    <source>
        <dbReference type="ARBA" id="ARBA00023180"/>
    </source>
</evidence>
<keyword evidence="15" id="KW-1185">Reference proteome</keyword>
<keyword evidence="9" id="KW-0325">Glycoprotein</keyword>
<evidence type="ECO:0000313" key="14">
    <source>
        <dbReference type="EMBL" id="KOB74781.1"/>
    </source>
</evidence>
<evidence type="ECO:0000256" key="7">
    <source>
        <dbReference type="ARBA" id="ARBA00022989"/>
    </source>
</evidence>
<comment type="catalytic activity">
    <reaction evidence="10 13">
        <text>3-O-(beta-D-galactosyl-(1-&gt;3)-beta-D-galactosyl-(1-&gt;4)-beta-D-xylosyl)-L-seryl-[protein] + UDP-alpha-D-glucuronate = 3-O-(beta-D-GlcA-(1-&gt;3)-beta-D-Gal-(1-&gt;3)-beta-D-Gal-(1-&gt;4)-beta-D-Xyl)-L-seryl-[protein] + UDP + H(+)</text>
        <dbReference type="Rhea" id="RHEA:24168"/>
        <dbReference type="Rhea" id="RHEA-COMP:12571"/>
        <dbReference type="Rhea" id="RHEA-COMP:12573"/>
        <dbReference type="ChEBI" id="CHEBI:15378"/>
        <dbReference type="ChEBI" id="CHEBI:58052"/>
        <dbReference type="ChEBI" id="CHEBI:58223"/>
        <dbReference type="ChEBI" id="CHEBI:132090"/>
        <dbReference type="ChEBI" id="CHEBI:132093"/>
        <dbReference type="EC" id="2.4.1.135"/>
    </reaction>
</comment>
<keyword evidence="6 13" id="KW-0735">Signal-anchor</keyword>
<evidence type="ECO:0000256" key="6">
    <source>
        <dbReference type="ARBA" id="ARBA00022968"/>
    </source>
</evidence>
<evidence type="ECO:0000256" key="12">
    <source>
        <dbReference type="PIRSR" id="PIRSR605027-3"/>
    </source>
</evidence>
<proteinExistence type="inferred from homology"/>
<comment type="subcellular location">
    <subcellularLocation>
        <location evidence="13">Golgi apparatus membrane</location>
        <topology evidence="13">Single-pass type II membrane protein</topology>
    </subcellularLocation>
    <subcellularLocation>
        <location evidence="1">Membrane</location>
        <topology evidence="1">Single-pass type II membrane protein</topology>
    </subcellularLocation>
</comment>
<dbReference type="AlphaFoldDB" id="A0A0L7LHU5"/>
<dbReference type="STRING" id="104452.A0A0L7LHU5"/>
<dbReference type="GO" id="GO:0005975">
    <property type="term" value="P:carbohydrate metabolic process"/>
    <property type="evidence" value="ECO:0007669"/>
    <property type="project" value="TreeGrafter"/>
</dbReference>
<dbReference type="PANTHER" id="PTHR10896:SF51">
    <property type="entry name" value="GALACTOSYLGALACTOSYLXYLOSYLPROTEIN 3-BETA-GLUCURONOSYLTRANSFERASE S"/>
    <property type="match status" value="1"/>
</dbReference>
<keyword evidence="7" id="KW-1133">Transmembrane helix</keyword>
<dbReference type="Pfam" id="PF03360">
    <property type="entry name" value="Glyco_transf_43"/>
    <property type="match status" value="1"/>
</dbReference>
<comment type="pathway">
    <text evidence="13">Protein modification; protein glycosylation.</text>
</comment>
<feature type="active site" description="Proton donor/acceptor" evidence="11">
    <location>
        <position position="151"/>
    </location>
</feature>
<evidence type="ECO:0000256" key="13">
    <source>
        <dbReference type="RuleBase" id="RU363127"/>
    </source>
</evidence>
<comment type="caution">
    <text evidence="14">The sequence shown here is derived from an EMBL/GenBank/DDBJ whole genome shotgun (WGS) entry which is preliminary data.</text>
</comment>
<evidence type="ECO:0000256" key="3">
    <source>
        <dbReference type="ARBA" id="ARBA00012641"/>
    </source>
</evidence>
<evidence type="ECO:0000256" key="1">
    <source>
        <dbReference type="ARBA" id="ARBA00004606"/>
    </source>
</evidence>
<feature type="binding site" evidence="12">
    <location>
        <position position="70"/>
    </location>
    <ligand>
        <name>Mn(2+)</name>
        <dbReference type="ChEBI" id="CHEBI:29035"/>
    </ligand>
</feature>
<evidence type="ECO:0000256" key="2">
    <source>
        <dbReference type="ARBA" id="ARBA00007706"/>
    </source>
</evidence>
<dbReference type="GO" id="GO:0046872">
    <property type="term" value="F:metal ion binding"/>
    <property type="evidence" value="ECO:0007669"/>
    <property type="project" value="UniProtKB-KW"/>
</dbReference>
<dbReference type="GO" id="GO:0050650">
    <property type="term" value="P:chondroitin sulfate proteoglycan biosynthetic process"/>
    <property type="evidence" value="ECO:0007669"/>
    <property type="project" value="TreeGrafter"/>
</dbReference>
<reference evidence="14 15" key="1">
    <citation type="journal article" date="2015" name="Genome Biol. Evol.">
        <title>The genome of winter moth (Operophtera brumata) provides a genomic perspective on sexual dimorphism and phenology.</title>
        <authorList>
            <person name="Derks M.F."/>
            <person name="Smit S."/>
            <person name="Salis L."/>
            <person name="Schijlen E."/>
            <person name="Bossers A."/>
            <person name="Mateman C."/>
            <person name="Pijl A.S."/>
            <person name="de Ridder D."/>
            <person name="Groenen M.A."/>
            <person name="Visser M.E."/>
            <person name="Megens H.J."/>
        </authorList>
    </citation>
    <scope>NUCLEOTIDE SEQUENCE [LARGE SCALE GENOMIC DNA]</scope>
    <source>
        <strain evidence="14">WM2013NL</strain>
        <tissue evidence="14">Head and thorax</tissue>
    </source>
</reference>
<keyword evidence="13" id="KW-0333">Golgi apparatus</keyword>
<evidence type="ECO:0000256" key="11">
    <source>
        <dbReference type="PIRSR" id="PIRSR605027-1"/>
    </source>
</evidence>
<keyword evidence="8" id="KW-0472">Membrane</keyword>
<dbReference type="GO" id="GO:0015018">
    <property type="term" value="F:galactosylgalactosylxylosylprotein 3-beta-glucuronosyltransferase activity"/>
    <property type="evidence" value="ECO:0007669"/>
    <property type="project" value="UniProtKB-UniRule"/>
</dbReference>
<dbReference type="InterPro" id="IPR029044">
    <property type="entry name" value="Nucleotide-diphossugar_trans"/>
</dbReference>
<dbReference type="EC" id="2.4.1.135" evidence="3 13"/>
<organism evidence="14 15">
    <name type="scientific">Operophtera brumata</name>
    <name type="common">Winter moth</name>
    <name type="synonym">Phalaena brumata</name>
    <dbReference type="NCBI Taxonomy" id="104452"/>
    <lineage>
        <taxon>Eukaryota</taxon>
        <taxon>Metazoa</taxon>
        <taxon>Ecdysozoa</taxon>
        <taxon>Arthropoda</taxon>
        <taxon>Hexapoda</taxon>
        <taxon>Insecta</taxon>
        <taxon>Pterygota</taxon>
        <taxon>Neoptera</taxon>
        <taxon>Endopterygota</taxon>
        <taxon>Lepidoptera</taxon>
        <taxon>Glossata</taxon>
        <taxon>Ditrysia</taxon>
        <taxon>Geometroidea</taxon>
        <taxon>Geometridae</taxon>
        <taxon>Larentiinae</taxon>
        <taxon>Operophtera</taxon>
    </lineage>
</organism>
<evidence type="ECO:0000313" key="15">
    <source>
        <dbReference type="Proteomes" id="UP000037510"/>
    </source>
</evidence>
<gene>
    <name evidence="14" type="ORF">OBRU01_06393</name>
</gene>
<accession>A0A0L7LHU5</accession>
<evidence type="ECO:0000256" key="10">
    <source>
        <dbReference type="ARBA" id="ARBA00047979"/>
    </source>
</evidence>
<keyword evidence="5" id="KW-0812">Transmembrane</keyword>
<dbReference type="Proteomes" id="UP000037510">
    <property type="component" value="Unassembled WGS sequence"/>
</dbReference>
<name>A0A0L7LHU5_OPEBR</name>
<sequence>MPLPSYGSLVTYLHQSHSRRTGLPFTHLSSPKPYIYITSNFPRGVSNRRAALSWIKENVHDGIIYFGDDDNTFDLRLFDEIRTTKKVSMFPVGLVSGYGVSSPVVRDGKVVAFFDSWDGARTFPVDMAGFAVNIELLKESATMPYIVGLEEDGFLLSLDVNIDDIEPLADNCSKVFVWHTKTAKYKKPTIRINFDKLEKFTNYESFVNLLREISSLGMASLDPHIGVKPQITKNKKSYDMVSGLV</sequence>
<keyword evidence="12 13" id="KW-0479">Metal-binding</keyword>
<dbReference type="PANTHER" id="PTHR10896">
    <property type="entry name" value="GALACTOSYLGALACTOSYLXYLOSYLPROTEIN 3-BETA-GLUCURONOSYLTRANSFERASE BETA-1,3-GLUCURONYLTRANSFERASE"/>
    <property type="match status" value="1"/>
</dbReference>
<dbReference type="InterPro" id="IPR005027">
    <property type="entry name" value="Glyco_trans_43"/>
</dbReference>
<protein>
    <recommendedName>
        <fullName evidence="3 13">Galactosylgalactosylxylosylprotein 3-beta-glucuronosyltransferase</fullName>
        <ecNumber evidence="3 13">2.4.1.135</ecNumber>
    </recommendedName>
</protein>
<keyword evidence="12 13" id="KW-0464">Manganese</keyword>
<dbReference type="Gene3D" id="3.90.550.10">
    <property type="entry name" value="Spore Coat Polysaccharide Biosynthesis Protein SpsA, Chain A"/>
    <property type="match status" value="1"/>
</dbReference>
<evidence type="ECO:0000256" key="4">
    <source>
        <dbReference type="ARBA" id="ARBA00022679"/>
    </source>
</evidence>